<dbReference type="PROSITE" id="PS00211">
    <property type="entry name" value="ABC_TRANSPORTER_1"/>
    <property type="match status" value="1"/>
</dbReference>
<feature type="domain" description="ABC transporter" evidence="9">
    <location>
        <begin position="5"/>
        <end position="243"/>
    </location>
</feature>
<dbReference type="InterPro" id="IPR017871">
    <property type="entry name" value="ABC_transporter-like_CS"/>
</dbReference>
<comment type="similarity">
    <text evidence="2">Belongs to the ABC transporter superfamily.</text>
</comment>
<dbReference type="Proteomes" id="UP000754226">
    <property type="component" value="Unassembled WGS sequence"/>
</dbReference>
<evidence type="ECO:0000313" key="11">
    <source>
        <dbReference type="Proteomes" id="UP000754226"/>
    </source>
</evidence>
<dbReference type="InterPro" id="IPR030947">
    <property type="entry name" value="EcfA_1"/>
</dbReference>
<evidence type="ECO:0000256" key="2">
    <source>
        <dbReference type="ARBA" id="ARBA00005417"/>
    </source>
</evidence>
<dbReference type="Gene3D" id="3.40.50.300">
    <property type="entry name" value="P-loop containing nucleotide triphosphate hydrolases"/>
    <property type="match status" value="1"/>
</dbReference>
<comment type="caution">
    <text evidence="10">The sequence shown here is derived from an EMBL/GenBank/DDBJ whole genome shotgun (WGS) entry which is preliminary data.</text>
</comment>
<keyword evidence="7" id="KW-1278">Translocase</keyword>
<evidence type="ECO:0000256" key="7">
    <source>
        <dbReference type="ARBA" id="ARBA00022967"/>
    </source>
</evidence>
<dbReference type="InterPro" id="IPR003439">
    <property type="entry name" value="ABC_transporter-like_ATP-bd"/>
</dbReference>
<proteinExistence type="inferred from homology"/>
<dbReference type="SUPFAM" id="SSF52540">
    <property type="entry name" value="P-loop containing nucleoside triphosphate hydrolases"/>
    <property type="match status" value="1"/>
</dbReference>
<keyword evidence="6" id="KW-0067">ATP-binding</keyword>
<dbReference type="GO" id="GO:0005524">
    <property type="term" value="F:ATP binding"/>
    <property type="evidence" value="ECO:0007669"/>
    <property type="project" value="UniProtKB-KW"/>
</dbReference>
<evidence type="ECO:0000256" key="1">
    <source>
        <dbReference type="ARBA" id="ARBA00004202"/>
    </source>
</evidence>
<dbReference type="GO" id="GO:0043190">
    <property type="term" value="C:ATP-binding cassette (ABC) transporter complex"/>
    <property type="evidence" value="ECO:0007669"/>
    <property type="project" value="TreeGrafter"/>
</dbReference>
<evidence type="ECO:0000313" key="10">
    <source>
        <dbReference type="EMBL" id="MBS5519492.1"/>
    </source>
</evidence>
<organism evidence="10 11">
    <name type="scientific">Acidaminococcus intestini</name>
    <dbReference type="NCBI Taxonomy" id="187327"/>
    <lineage>
        <taxon>Bacteria</taxon>
        <taxon>Bacillati</taxon>
        <taxon>Bacillota</taxon>
        <taxon>Negativicutes</taxon>
        <taxon>Acidaminococcales</taxon>
        <taxon>Acidaminococcaceae</taxon>
        <taxon>Acidaminococcus</taxon>
    </lineage>
</organism>
<evidence type="ECO:0000256" key="5">
    <source>
        <dbReference type="ARBA" id="ARBA00022741"/>
    </source>
</evidence>
<dbReference type="NCBIfam" id="TIGR04520">
    <property type="entry name" value="ECF_ATPase_1"/>
    <property type="match status" value="1"/>
</dbReference>
<dbReference type="AlphaFoldDB" id="A0A943EC78"/>
<gene>
    <name evidence="10" type="ORF">KHX13_04025</name>
</gene>
<evidence type="ECO:0000256" key="8">
    <source>
        <dbReference type="ARBA" id="ARBA00023136"/>
    </source>
</evidence>
<comment type="subcellular location">
    <subcellularLocation>
        <location evidence="1">Cell membrane</location>
        <topology evidence="1">Peripheral membrane protein</topology>
    </subcellularLocation>
</comment>
<dbReference type="InterPro" id="IPR003593">
    <property type="entry name" value="AAA+_ATPase"/>
</dbReference>
<keyword evidence="5" id="KW-0547">Nucleotide-binding</keyword>
<dbReference type="EMBL" id="JAGZCZ010000004">
    <property type="protein sequence ID" value="MBS5519492.1"/>
    <property type="molecule type" value="Genomic_DNA"/>
</dbReference>
<evidence type="ECO:0000256" key="6">
    <source>
        <dbReference type="ARBA" id="ARBA00022840"/>
    </source>
</evidence>
<dbReference type="GO" id="GO:0042626">
    <property type="term" value="F:ATPase-coupled transmembrane transporter activity"/>
    <property type="evidence" value="ECO:0007669"/>
    <property type="project" value="TreeGrafter"/>
</dbReference>
<keyword evidence="3" id="KW-0813">Transport</keyword>
<dbReference type="InterPro" id="IPR050095">
    <property type="entry name" value="ECF_ABC_transporter_ATP-bd"/>
</dbReference>
<reference evidence="10" key="1">
    <citation type="submission" date="2021-02" db="EMBL/GenBank/DDBJ databases">
        <title>Infant gut strain persistence is associated with maternal origin, phylogeny, and functional potential including surface adhesion and iron acquisition.</title>
        <authorList>
            <person name="Lou Y.C."/>
        </authorList>
    </citation>
    <scope>NUCLEOTIDE SEQUENCE</scope>
    <source>
        <strain evidence="10">L3_106_000M1_dasL3_106_000M1_concoct_15</strain>
    </source>
</reference>
<evidence type="ECO:0000256" key="3">
    <source>
        <dbReference type="ARBA" id="ARBA00022448"/>
    </source>
</evidence>
<dbReference type="Pfam" id="PF00005">
    <property type="entry name" value="ABC_tran"/>
    <property type="match status" value="1"/>
</dbReference>
<protein>
    <submittedName>
        <fullName evidence="10">Energy-coupling factor transporter ATPase</fullName>
    </submittedName>
</protein>
<dbReference type="InterPro" id="IPR027417">
    <property type="entry name" value="P-loop_NTPase"/>
</dbReference>
<name>A0A943EC78_9FIRM</name>
<dbReference type="PANTHER" id="PTHR43553:SF24">
    <property type="entry name" value="ENERGY-COUPLING FACTOR TRANSPORTER ATP-BINDING PROTEIN ECFA1"/>
    <property type="match status" value="1"/>
</dbReference>
<accession>A0A943EC78</accession>
<keyword evidence="8" id="KW-0472">Membrane</keyword>
<evidence type="ECO:0000259" key="9">
    <source>
        <dbReference type="PROSITE" id="PS50893"/>
    </source>
</evidence>
<keyword evidence="4" id="KW-1003">Cell membrane</keyword>
<dbReference type="InterPro" id="IPR015856">
    <property type="entry name" value="ABC_transpr_CbiO/EcfA_su"/>
</dbReference>
<dbReference type="CDD" id="cd03225">
    <property type="entry name" value="ABC_cobalt_CbiO_domain1"/>
    <property type="match status" value="1"/>
</dbReference>
<sequence length="278" mass="30069">MDPIIETRALTHTYVDGQNEEMTALDGISLSIMPGEFVAIIGTNGSGKSTLARHFNALLTPTKGTCLVGGLDTSVEENLWQVRQTVGMVFQNPDNQIVAAVVEEDVAFGLENIGVPGPEIRPRVEKALTDVGMLSYAKYAPHRLSGGQKQRIAIAGVVALEPKCIVFDEPTAMLDPKGRKDIVDTVIHLNKDKGITIVYITHKMEEAILADRIIAMKDGHIELTGSPKEVFTQVDRIRALGLECPLAAEVASALEKGGHDLPKILTHEELCEALCPSK</sequence>
<evidence type="ECO:0000256" key="4">
    <source>
        <dbReference type="ARBA" id="ARBA00022475"/>
    </source>
</evidence>
<dbReference type="SMART" id="SM00382">
    <property type="entry name" value="AAA"/>
    <property type="match status" value="1"/>
</dbReference>
<dbReference type="PROSITE" id="PS50893">
    <property type="entry name" value="ABC_TRANSPORTER_2"/>
    <property type="match status" value="1"/>
</dbReference>
<dbReference type="GO" id="GO:0016887">
    <property type="term" value="F:ATP hydrolysis activity"/>
    <property type="evidence" value="ECO:0007669"/>
    <property type="project" value="InterPro"/>
</dbReference>
<dbReference type="PANTHER" id="PTHR43553">
    <property type="entry name" value="HEAVY METAL TRANSPORTER"/>
    <property type="match status" value="1"/>
</dbReference>
<dbReference type="FunFam" id="3.40.50.300:FF:000224">
    <property type="entry name" value="Energy-coupling factor transporter ATP-binding protein EcfA"/>
    <property type="match status" value="1"/>
</dbReference>